<dbReference type="AlphaFoldDB" id="A0A7J0DG82"/>
<evidence type="ECO:0000313" key="4">
    <source>
        <dbReference type="Proteomes" id="UP000585474"/>
    </source>
</evidence>
<reference evidence="4" key="1">
    <citation type="submission" date="2019-07" db="EMBL/GenBank/DDBJ databases">
        <title>De Novo Assembly of kiwifruit Actinidia rufa.</title>
        <authorList>
            <person name="Sugita-Konishi S."/>
            <person name="Sato K."/>
            <person name="Mori E."/>
            <person name="Abe Y."/>
            <person name="Kisaki G."/>
            <person name="Hamano K."/>
            <person name="Suezawa K."/>
            <person name="Otani M."/>
            <person name="Fukuda T."/>
            <person name="Manabe T."/>
            <person name="Gomi K."/>
            <person name="Tabuchi M."/>
            <person name="Akimitsu K."/>
            <person name="Kataoka I."/>
        </authorList>
    </citation>
    <scope>NUCLEOTIDE SEQUENCE [LARGE SCALE GENOMIC DNA]</scope>
    <source>
        <strain evidence="4">cv. Fuchu</strain>
    </source>
</reference>
<evidence type="ECO:0000256" key="2">
    <source>
        <dbReference type="ARBA" id="ARBA00023241"/>
    </source>
</evidence>
<keyword evidence="1" id="KW-0808">Transferase</keyword>
<evidence type="ECO:0000313" key="3">
    <source>
        <dbReference type="EMBL" id="GFS34543.1"/>
    </source>
</evidence>
<protein>
    <recommendedName>
        <fullName evidence="5">UDP-Glycosyltransferase superfamily protein</fullName>
    </recommendedName>
</protein>
<dbReference type="SUPFAM" id="SSF53756">
    <property type="entry name" value="UDP-Glycosyltransferase/glycogen phosphorylase"/>
    <property type="match status" value="1"/>
</dbReference>
<name>A0A7J0DG82_9ERIC</name>
<organism evidence="3 4">
    <name type="scientific">Actinidia rufa</name>
    <dbReference type="NCBI Taxonomy" id="165716"/>
    <lineage>
        <taxon>Eukaryota</taxon>
        <taxon>Viridiplantae</taxon>
        <taxon>Streptophyta</taxon>
        <taxon>Embryophyta</taxon>
        <taxon>Tracheophyta</taxon>
        <taxon>Spermatophyta</taxon>
        <taxon>Magnoliopsida</taxon>
        <taxon>eudicotyledons</taxon>
        <taxon>Gunneridae</taxon>
        <taxon>Pentapetalae</taxon>
        <taxon>asterids</taxon>
        <taxon>Ericales</taxon>
        <taxon>Actinidiaceae</taxon>
        <taxon>Actinidia</taxon>
    </lineage>
</organism>
<dbReference type="Gene3D" id="3.40.50.2000">
    <property type="entry name" value="Glycogen Phosphorylase B"/>
    <property type="match status" value="1"/>
</dbReference>
<evidence type="ECO:0008006" key="5">
    <source>
        <dbReference type="Google" id="ProtNLM"/>
    </source>
</evidence>
<dbReference type="EMBL" id="BJWL01000212">
    <property type="protein sequence ID" value="GFS34543.1"/>
    <property type="molecule type" value="Genomic_DNA"/>
</dbReference>
<proteinExistence type="predicted"/>
<dbReference type="InterPro" id="IPR002213">
    <property type="entry name" value="UDP_glucos_trans"/>
</dbReference>
<sequence length="141" mass="15558">MPLKQIHELAYWLKLSKLPFISVLRNSEEIDTLNLLRPGFSNQTSDQGVVSLGWGSQVEILAHRAIGGCLFHSGWGSIESLGFGLPLILMPMVADQSLNAKLLLEKGVGYEVPRNEDGSFNRDPVAKSVRLVMVEQEGELL</sequence>
<evidence type="ECO:0000256" key="1">
    <source>
        <dbReference type="ARBA" id="ARBA00022679"/>
    </source>
</evidence>
<dbReference type="Proteomes" id="UP000585474">
    <property type="component" value="Unassembled WGS sequence"/>
</dbReference>
<accession>A0A7J0DG82</accession>
<dbReference type="GO" id="GO:0008194">
    <property type="term" value="F:UDP-glycosyltransferase activity"/>
    <property type="evidence" value="ECO:0007669"/>
    <property type="project" value="InterPro"/>
</dbReference>
<keyword evidence="4" id="KW-1185">Reference proteome</keyword>
<keyword evidence="2" id="KW-0284">Flavonoid biosynthesis</keyword>
<dbReference type="PANTHER" id="PTHR48045">
    <property type="entry name" value="UDP-GLYCOSYLTRANSFERASE 72B1"/>
    <property type="match status" value="1"/>
</dbReference>
<dbReference type="PANTHER" id="PTHR48045:SF20">
    <property type="entry name" value="UDP-RHAMNOSE:RHAMNOSYLTRANSFERASE 1"/>
    <property type="match status" value="1"/>
</dbReference>
<comment type="caution">
    <text evidence="3">The sequence shown here is derived from an EMBL/GenBank/DDBJ whole genome shotgun (WGS) entry which is preliminary data.</text>
</comment>
<dbReference type="OrthoDB" id="5835829at2759"/>
<dbReference type="GO" id="GO:0009813">
    <property type="term" value="P:flavonoid biosynthetic process"/>
    <property type="evidence" value="ECO:0007669"/>
    <property type="project" value="UniProtKB-KW"/>
</dbReference>
<dbReference type="Pfam" id="PF00201">
    <property type="entry name" value="UDPGT"/>
    <property type="match status" value="1"/>
</dbReference>
<gene>
    <name evidence="3" type="ORF">Acr_00g0034600</name>
</gene>